<protein>
    <submittedName>
        <fullName evidence="2">Glyoxalase-like domain protein</fullName>
    </submittedName>
</protein>
<reference evidence="2 3" key="1">
    <citation type="submission" date="2016-12" db="EMBL/GenBank/DDBJ databases">
        <authorList>
            <person name="Song W.-J."/>
            <person name="Kurnit D.M."/>
        </authorList>
    </citation>
    <scope>NUCLEOTIDE SEQUENCE [LARGE SCALE GENOMIC DNA]</scope>
    <source>
        <strain evidence="2 3">DSM 30827</strain>
    </source>
</reference>
<proteinExistence type="predicted"/>
<evidence type="ECO:0000313" key="3">
    <source>
        <dbReference type="Proteomes" id="UP000217209"/>
    </source>
</evidence>
<sequence>MGAMNNTDFAIRQITFDCHDPSKLAEFWSAATGCEIAADYGDFVMVDSTPALGFQRVEDPTPGKNRMHIDGGGADREAIVQRLKGLGATELGTHKAPGLVWTVMQDPEGNEFCVGSPEA</sequence>
<dbReference type="Pfam" id="PF18029">
    <property type="entry name" value="Glyoxalase_6"/>
    <property type="match status" value="1"/>
</dbReference>
<dbReference type="SUPFAM" id="SSF54593">
    <property type="entry name" value="Glyoxalase/Bleomycin resistance protein/Dihydroxybiphenyl dioxygenase"/>
    <property type="match status" value="1"/>
</dbReference>
<dbReference type="Gene3D" id="3.10.180.10">
    <property type="entry name" value="2,3-Dihydroxybiphenyl 1,2-Dioxygenase, domain 1"/>
    <property type="match status" value="1"/>
</dbReference>
<dbReference type="InterPro" id="IPR041581">
    <property type="entry name" value="Glyoxalase_6"/>
</dbReference>
<evidence type="ECO:0000313" key="2">
    <source>
        <dbReference type="EMBL" id="AQQ14891.1"/>
    </source>
</evidence>
<dbReference type="AlphaFoldDB" id="A0A1Q2HVK9"/>
<dbReference type="Proteomes" id="UP000217209">
    <property type="component" value="Chromosome"/>
</dbReference>
<dbReference type="KEGG" id="cgv:CGLAU_04585"/>
<name>A0A1Q2HVK9_9CORY</name>
<dbReference type="PANTHER" id="PTHR35908:SF1">
    <property type="entry name" value="CONSERVED PROTEIN"/>
    <property type="match status" value="1"/>
</dbReference>
<dbReference type="EMBL" id="CP019688">
    <property type="protein sequence ID" value="AQQ14891.1"/>
    <property type="molecule type" value="Genomic_DNA"/>
</dbReference>
<feature type="domain" description="Glyoxalase-like" evidence="1">
    <location>
        <begin position="13"/>
        <end position="114"/>
    </location>
</feature>
<accession>A0A1Q2HVK9</accession>
<organism evidence="2 3">
    <name type="scientific">Corynebacterium glaucum</name>
    <dbReference type="NCBI Taxonomy" id="187491"/>
    <lineage>
        <taxon>Bacteria</taxon>
        <taxon>Bacillati</taxon>
        <taxon>Actinomycetota</taxon>
        <taxon>Actinomycetes</taxon>
        <taxon>Mycobacteriales</taxon>
        <taxon>Corynebacteriaceae</taxon>
        <taxon>Corynebacterium</taxon>
    </lineage>
</organism>
<dbReference type="InterPro" id="IPR029068">
    <property type="entry name" value="Glyas_Bleomycin-R_OHBP_Dase"/>
</dbReference>
<dbReference type="PANTHER" id="PTHR35908">
    <property type="entry name" value="HYPOTHETICAL FUSION PROTEIN"/>
    <property type="match status" value="1"/>
</dbReference>
<keyword evidence="3" id="KW-1185">Reference proteome</keyword>
<evidence type="ECO:0000259" key="1">
    <source>
        <dbReference type="Pfam" id="PF18029"/>
    </source>
</evidence>
<gene>
    <name evidence="2" type="ORF">CGLAU_04585</name>
</gene>
<dbReference type="CDD" id="cd06587">
    <property type="entry name" value="VOC"/>
    <property type="match status" value="1"/>
</dbReference>